<keyword evidence="2" id="KW-1185">Reference proteome</keyword>
<dbReference type="STRING" id="36844.SAMN04488501_101415"/>
<dbReference type="InterPro" id="IPR013785">
    <property type="entry name" value="Aldolase_TIM"/>
</dbReference>
<organism evidence="1 2">
    <name type="scientific">Clostridium homopropionicum DSM 5847</name>
    <dbReference type="NCBI Taxonomy" id="1121318"/>
    <lineage>
        <taxon>Bacteria</taxon>
        <taxon>Bacillati</taxon>
        <taxon>Bacillota</taxon>
        <taxon>Clostridia</taxon>
        <taxon>Eubacteriales</taxon>
        <taxon>Clostridiaceae</taxon>
        <taxon>Clostridium</taxon>
    </lineage>
</organism>
<name>A0A0L6Z5X0_9CLOT</name>
<gene>
    <name evidence="1" type="ORF">CLHOM_30660</name>
</gene>
<comment type="caution">
    <text evidence="1">The sequence shown here is derived from an EMBL/GenBank/DDBJ whole genome shotgun (WGS) entry which is preliminary data.</text>
</comment>
<reference evidence="2" key="1">
    <citation type="submission" date="2015-08" db="EMBL/GenBank/DDBJ databases">
        <title>Genome sequence of the strict anaerobe Clostridium homopropionicum LuHBu1 (DSM 5847T).</title>
        <authorList>
            <person name="Poehlein A."/>
            <person name="Beck M."/>
            <person name="Schiel-Bengelsdorf B."/>
            <person name="Bengelsdorf F.R."/>
            <person name="Daniel R."/>
            <person name="Duerre P."/>
        </authorList>
    </citation>
    <scope>NUCLEOTIDE SEQUENCE [LARGE SCALE GENOMIC DNA]</scope>
    <source>
        <strain evidence="2">DSM 5847</strain>
    </source>
</reference>
<accession>A0A0L6Z5X0</accession>
<protein>
    <submittedName>
        <fullName evidence="1">Keto-hydroxyglutarate-aldolase/keto-deoxy-phosphogluconate aldolase</fullName>
    </submittedName>
</protein>
<dbReference type="Proteomes" id="UP000037043">
    <property type="component" value="Unassembled WGS sequence"/>
</dbReference>
<evidence type="ECO:0000313" key="2">
    <source>
        <dbReference type="Proteomes" id="UP000037043"/>
    </source>
</evidence>
<dbReference type="SUPFAM" id="SSF51395">
    <property type="entry name" value="FMN-linked oxidoreductases"/>
    <property type="match status" value="1"/>
</dbReference>
<sequence>MKRFAPEISGNLRSHMIKVPQVIRDATGIIVLGKRIKSLVFSTDVAIIRNTNADAIMAVYPFTPQPLITEALIMAADVPVFCGVGGGVTTGKRVINLALDAEFKGAMAVVLNNPTPNYVVEQVRQTIDIPVVVTVVSEYEDIQARINAGADIFNVSGAKRTTEIVRGIREKYPSVPIIATGGPTDISIKETIEAGANAITYTPPSSAELFSQSMIKYRKIYEEEAMD</sequence>
<dbReference type="Gene3D" id="3.20.20.70">
    <property type="entry name" value="Aldolase class I"/>
    <property type="match status" value="1"/>
</dbReference>
<dbReference type="EMBL" id="LHUR01000042">
    <property type="protein sequence ID" value="KOA18188.1"/>
    <property type="molecule type" value="Genomic_DNA"/>
</dbReference>
<dbReference type="PATRIC" id="fig|1121318.3.peg.3080"/>
<evidence type="ECO:0000313" key="1">
    <source>
        <dbReference type="EMBL" id="KOA18188.1"/>
    </source>
</evidence>
<dbReference type="AlphaFoldDB" id="A0A0L6Z5X0"/>
<dbReference type="RefSeq" id="WP_052222539.1">
    <property type="nucleotide sequence ID" value="NZ_LHUR01000042.1"/>
</dbReference>
<proteinExistence type="predicted"/>